<accession>A0A916BDW4</accession>
<evidence type="ECO:0000313" key="4">
    <source>
        <dbReference type="Proteomes" id="UP000675882"/>
    </source>
</evidence>
<dbReference type="CDD" id="cd00085">
    <property type="entry name" value="HNHc"/>
    <property type="match status" value="1"/>
</dbReference>
<keyword evidence="4" id="KW-1185">Reference proteome</keyword>
<name>A0A916BDW4_9PROT</name>
<gene>
    <name evidence="3" type="ORF">NTGZN8_140085</name>
</gene>
<feature type="domain" description="HNH nuclease" evidence="2">
    <location>
        <begin position="135"/>
        <end position="177"/>
    </location>
</feature>
<dbReference type="Pfam" id="PF13391">
    <property type="entry name" value="HNH_2"/>
    <property type="match status" value="1"/>
</dbReference>
<organism evidence="3 4">
    <name type="scientific">Candidatus Nitrotoga fabula</name>
    <dbReference type="NCBI Taxonomy" id="2182327"/>
    <lineage>
        <taxon>Bacteria</taxon>
        <taxon>Pseudomonadati</taxon>
        <taxon>Pseudomonadota</taxon>
        <taxon>Betaproteobacteria</taxon>
        <taxon>Nitrosomonadales</taxon>
        <taxon>Gallionellaceae</taxon>
        <taxon>Candidatus Nitrotoga</taxon>
    </lineage>
</organism>
<comment type="caution">
    <text evidence="3">The sequence shown here is derived from an EMBL/GenBank/DDBJ whole genome shotgun (WGS) entry which is preliminary data.</text>
</comment>
<dbReference type="InterPro" id="IPR003615">
    <property type="entry name" value="HNH_nuc"/>
</dbReference>
<keyword evidence="1" id="KW-0472">Membrane</keyword>
<dbReference type="Proteomes" id="UP000675882">
    <property type="component" value="Unassembled WGS sequence"/>
</dbReference>
<feature type="transmembrane region" description="Helical" evidence="1">
    <location>
        <begin position="68"/>
        <end position="88"/>
    </location>
</feature>
<sequence>MGPKSTEDMMNADRYQAAQSQAPDKLYRSALPMSSAACGLQQGRISGAAHGHVAGLGGYDRRVDYGKYSLIFPVPYVVFITLLVASNFRLTTMADRKQIPTKTKLRLFSEAAGHCQRPECLQPLFPAEMGGDKHIAEMAHVIPHGETGPRHEERPAGEFEPDSFENLILLCPTCHTVVDKDPDGYSRDTLLGWKYNHLAALAHRQGIRAYDERSHVRCVVAAAMAENKAVWKEFAPSDGSSFEYDPESEAAKTWVQRMRGVILPNHFRIQAIIKANQQHMTEAELQAFARYQEHVRGLSERHVCGVAGGAIRYPAEMDGIFA</sequence>
<keyword evidence="1" id="KW-0812">Transmembrane</keyword>
<proteinExistence type="predicted"/>
<evidence type="ECO:0000256" key="1">
    <source>
        <dbReference type="SAM" id="Phobius"/>
    </source>
</evidence>
<evidence type="ECO:0000259" key="2">
    <source>
        <dbReference type="Pfam" id="PF13391"/>
    </source>
</evidence>
<keyword evidence="1" id="KW-1133">Transmembrane helix</keyword>
<protein>
    <recommendedName>
        <fullName evidence="2">HNH nuclease domain-containing protein</fullName>
    </recommendedName>
</protein>
<dbReference type="AlphaFoldDB" id="A0A916BDW4"/>
<evidence type="ECO:0000313" key="3">
    <source>
        <dbReference type="EMBL" id="CAE6699095.1"/>
    </source>
</evidence>
<reference evidence="3" key="1">
    <citation type="submission" date="2021-02" db="EMBL/GenBank/DDBJ databases">
        <authorList>
            <person name="Han P."/>
        </authorList>
    </citation>
    <scope>NUCLEOTIDE SEQUENCE</scope>
    <source>
        <strain evidence="3">Candidatus Nitrotoga sp. ZN8</strain>
    </source>
</reference>
<dbReference type="EMBL" id="CAJNBL010000006">
    <property type="protein sequence ID" value="CAE6699095.1"/>
    <property type="molecule type" value="Genomic_DNA"/>
</dbReference>